<dbReference type="GO" id="GO:0003677">
    <property type="term" value="F:DNA binding"/>
    <property type="evidence" value="ECO:0007669"/>
    <property type="project" value="UniProtKB-UniRule"/>
</dbReference>
<evidence type="ECO:0000313" key="7">
    <source>
        <dbReference type="Proteomes" id="UP000237340"/>
    </source>
</evidence>
<feature type="DNA-binding region" description="H-T-H motif" evidence="4">
    <location>
        <begin position="28"/>
        <end position="47"/>
    </location>
</feature>
<dbReference type="Gene3D" id="1.10.357.10">
    <property type="entry name" value="Tetracycline Repressor, domain 2"/>
    <property type="match status" value="1"/>
</dbReference>
<feature type="domain" description="HTH tetR-type" evidence="5">
    <location>
        <begin position="5"/>
        <end position="65"/>
    </location>
</feature>
<keyword evidence="1" id="KW-0805">Transcription regulation</keyword>
<dbReference type="InterPro" id="IPR036271">
    <property type="entry name" value="Tet_transcr_reg_TetR-rel_C_sf"/>
</dbReference>
<keyword evidence="2 4" id="KW-0238">DNA-binding</keyword>
<dbReference type="AlphaFoldDB" id="A0A2S3ZMQ4"/>
<dbReference type="PROSITE" id="PS50977">
    <property type="entry name" value="HTH_TETR_2"/>
    <property type="match status" value="1"/>
</dbReference>
<dbReference type="SUPFAM" id="SSF46689">
    <property type="entry name" value="Homeodomain-like"/>
    <property type="match status" value="1"/>
</dbReference>
<dbReference type="EMBL" id="PPXD01000001">
    <property type="protein sequence ID" value="POH70056.1"/>
    <property type="molecule type" value="Genomic_DNA"/>
</dbReference>
<sequence length="187" mass="19549">MNTVSSPREVATAAADRLYYSRGIQAVSMDELRAETGLSLKKLYALFPSKEAIVLAVLHSRHEQWSAGLERAAATATTPRERVLSIYDYLLECFVSDDYRGCGFVNAFGELGATVPAVAEAARAQKVGFQGYVGKLVAAAGAPAELAPMLVLLAEGAQTTAAICGTPDAARSARAAAEALLDGARAA</sequence>
<evidence type="ECO:0000256" key="1">
    <source>
        <dbReference type="ARBA" id="ARBA00023015"/>
    </source>
</evidence>
<dbReference type="Pfam" id="PF00440">
    <property type="entry name" value="TetR_N"/>
    <property type="match status" value="1"/>
</dbReference>
<evidence type="ECO:0000256" key="2">
    <source>
        <dbReference type="ARBA" id="ARBA00023125"/>
    </source>
</evidence>
<dbReference type="Proteomes" id="UP000237340">
    <property type="component" value="Unassembled WGS sequence"/>
</dbReference>
<reference evidence="6 7" key="1">
    <citation type="submission" date="2018-01" db="EMBL/GenBank/DDBJ databases">
        <title>Cryobacterium sp. nov., from glaciers in China.</title>
        <authorList>
            <person name="Liu Q."/>
            <person name="Xin Y.-H."/>
        </authorList>
    </citation>
    <scope>NUCLEOTIDE SEQUENCE [LARGE SCALE GENOMIC DNA]</scope>
    <source>
        <strain evidence="6 7">TMN-42</strain>
    </source>
</reference>
<keyword evidence="7" id="KW-1185">Reference proteome</keyword>
<comment type="caution">
    <text evidence="6">The sequence shown here is derived from an EMBL/GenBank/DDBJ whole genome shotgun (WGS) entry which is preliminary data.</text>
</comment>
<accession>A0A2S3ZMQ4</accession>
<evidence type="ECO:0000256" key="3">
    <source>
        <dbReference type="ARBA" id="ARBA00023163"/>
    </source>
</evidence>
<dbReference type="SUPFAM" id="SSF48498">
    <property type="entry name" value="Tetracyclin repressor-like, C-terminal domain"/>
    <property type="match status" value="1"/>
</dbReference>
<dbReference type="RefSeq" id="WP_103459115.1">
    <property type="nucleotide sequence ID" value="NZ_PPXD01000001.1"/>
</dbReference>
<proteinExistence type="predicted"/>
<dbReference type="InterPro" id="IPR009057">
    <property type="entry name" value="Homeodomain-like_sf"/>
</dbReference>
<protein>
    <submittedName>
        <fullName evidence="6">TetR family transcriptional regulator</fullName>
    </submittedName>
</protein>
<evidence type="ECO:0000259" key="5">
    <source>
        <dbReference type="PROSITE" id="PS50977"/>
    </source>
</evidence>
<evidence type="ECO:0000313" key="6">
    <source>
        <dbReference type="EMBL" id="POH70056.1"/>
    </source>
</evidence>
<dbReference type="PANTHER" id="PTHR47506:SF1">
    <property type="entry name" value="HTH-TYPE TRANSCRIPTIONAL REGULATOR YJDC"/>
    <property type="match status" value="1"/>
</dbReference>
<organism evidence="6 7">
    <name type="scientific">Cryobacterium zongtaii</name>
    <dbReference type="NCBI Taxonomy" id="1259217"/>
    <lineage>
        <taxon>Bacteria</taxon>
        <taxon>Bacillati</taxon>
        <taxon>Actinomycetota</taxon>
        <taxon>Actinomycetes</taxon>
        <taxon>Micrococcales</taxon>
        <taxon>Microbacteriaceae</taxon>
        <taxon>Cryobacterium</taxon>
    </lineage>
</organism>
<dbReference type="PANTHER" id="PTHR47506">
    <property type="entry name" value="TRANSCRIPTIONAL REGULATORY PROTEIN"/>
    <property type="match status" value="1"/>
</dbReference>
<dbReference type="InterPro" id="IPR001647">
    <property type="entry name" value="HTH_TetR"/>
</dbReference>
<gene>
    <name evidence="6" type="ORF">C3B61_00045</name>
</gene>
<name>A0A2S3ZMQ4_9MICO</name>
<keyword evidence="3" id="KW-0804">Transcription</keyword>
<evidence type="ECO:0000256" key="4">
    <source>
        <dbReference type="PROSITE-ProRule" id="PRU00335"/>
    </source>
</evidence>